<feature type="region of interest" description="Disordered" evidence="9">
    <location>
        <begin position="481"/>
        <end position="601"/>
    </location>
</feature>
<keyword evidence="6" id="KW-0862">Zinc</keyword>
<dbReference type="PROSITE" id="PS50003">
    <property type="entry name" value="PH_DOMAIN"/>
    <property type="match status" value="1"/>
</dbReference>
<dbReference type="EMBL" id="QXGF01001253">
    <property type="protein sequence ID" value="KAE8931351.1"/>
    <property type="molecule type" value="Genomic_DNA"/>
</dbReference>
<comment type="subcellular location">
    <subcellularLocation>
        <location evidence="1">Nucleus</location>
    </subcellularLocation>
</comment>
<evidence type="ECO:0000256" key="3">
    <source>
        <dbReference type="ARBA" id="ARBA00022771"/>
    </source>
</evidence>
<feature type="compositionally biased region" description="Acidic residues" evidence="9">
    <location>
        <begin position="516"/>
        <end position="531"/>
    </location>
</feature>
<feature type="domain" description="Phorbol-ester/DAG-type" evidence="13">
    <location>
        <begin position="109"/>
        <end position="166"/>
    </location>
</feature>
<sequence>MALQPEQEANATPPETADALTSKPSNPAAKGGVKSKSKAKPNPKPKAKKPPANTLDRWFKPAPAAAKDKKKLSEKPEKPDTATAAPDKEVDEKPATKKMQTKTKAVGAARNFVQRYIHITDECRVCEQAKTEEATRCELRCATCAMTVHKKCYGVKGDLPDGDWNCRRCQFIYDETAWEDISSLVGVAAPEGVTFPKCKPLDDTQTLHEVHTDCDFAAVFLFLQRFRRLGLKLSNVVTTLESLAHTLLEPQEDGLCEELHTRLLTNINVAMFKKYPWYVHLLRFLRDEEYPPAVAKDTKFPAYSSEAEKREEFYFDLSVAERVAILKFLCEIQFDRNEALVEQIDDEEAESMRNEPIGTDAAGRSYFILEDAATVPNAAVWICRCAKVGGTDWETVCNDLESVESLVQELSLSVESADLQLWQALSRGALRKLTRQQEKRRRNERWKHQLTTSGVLDASENIEGVGRRSLRNRRQVNYANIDLEDEEEEEKEEEEIVADSDKSGDEEEAFEAKSDDDADSETYGDDDDEEDDRHPRRSTRSSESRKRKSPSRSTRSSKRRRQSPHDSSKKQSASTRAPRPLPPLSVMQPTALEPTPLSSENGPLKSAFGEVVHRGWLNLKTRSMVNVRPRHMRYCILTRDTLQLSTFKFQPSTGDLQSGLVKPLRSYKVLGVAPWDGRRFAFLVSVKQLDDHADKVLEIDGPTATAASDWIHHLRVLTSHEEEDWPPQTSLASLGGSDQSSDSPSDATALFPAATTTKKEANLWVKGASVHRGLLNASGENNCFLNVVIQSFWHLTSMRHFLLHVEVKDESRTVESNVLRALKSMMMEYDDTSSGVLHSRAIRKGLSVLYSADKNFQEGAMYDAEETLLALLNLMHQQTDQTEIKETHKTTMMVKSLVRVVSTDTYEEKPQAVFDDNSIPHLVFSHQIYDRYVCGSCNHSSPWDLYSNLVYSTYASDLYACKYESTEQMFRRLTSQEADIASNCEQKGCRGKLNKDRVIHRFPMVFAVSILWATQSATKEQVQGVLNNIDDRLDLAKCFDAAGPVIRFKNGGLRTTYRLRGFVCYYGRHYVALFYSTAHKMWLLFDDSRVLEMGSWSNVVAECLKGRFQPVLLFYELPDQRKDSSVGIFVNDGSLNIERPKSLSVGSQQGEMMPPSIKEESPDIERPLLRRQGDEELHSVDEETTLSSVRGAHSVTELESNPDFELEELSLRDSITQNITPVSAAIAMCPRTISMNAPLGEDEYDVRFGEALLLGMYLEKIDNELCVTSFPRGAKGGMFGAEKSGQIGLFDTVLQANGHPLQHYQVDRALKMIKAQTRPLVIRFRKSKRVQQLLDMGFSRELAVEALQKKNGDAQAAANYCFEATG</sequence>
<evidence type="ECO:0000256" key="2">
    <source>
        <dbReference type="ARBA" id="ARBA00022723"/>
    </source>
</evidence>
<feature type="region of interest" description="Disordered" evidence="9">
    <location>
        <begin position="1"/>
        <end position="102"/>
    </location>
</feature>
<dbReference type="PROSITE" id="PS01359">
    <property type="entry name" value="ZF_PHD_1"/>
    <property type="match status" value="1"/>
</dbReference>
<dbReference type="PROSITE" id="PS50081">
    <property type="entry name" value="ZF_DAG_PE_2"/>
    <property type="match status" value="1"/>
</dbReference>
<dbReference type="Gene3D" id="3.30.40.10">
    <property type="entry name" value="Zinc/RING finger domain, C3HC4 (zinc finger)"/>
    <property type="match status" value="1"/>
</dbReference>
<evidence type="ECO:0000259" key="14">
    <source>
        <dbReference type="PROSITE" id="PS50235"/>
    </source>
</evidence>
<evidence type="ECO:0000256" key="4">
    <source>
        <dbReference type="ARBA" id="ARBA00022786"/>
    </source>
</evidence>
<dbReference type="InterPro" id="IPR019787">
    <property type="entry name" value="Znf_PHD-finger"/>
</dbReference>
<dbReference type="InterPro" id="IPR052398">
    <property type="entry name" value="Ubiquitin_hydrolase_53/54"/>
</dbReference>
<dbReference type="PANTHER" id="PTHR22975:SF9">
    <property type="entry name" value="ECHINUS SPLICE FORM 3"/>
    <property type="match status" value="1"/>
</dbReference>
<dbReference type="GO" id="GO:0005634">
    <property type="term" value="C:nucleus"/>
    <property type="evidence" value="ECO:0007669"/>
    <property type="project" value="UniProtKB-SubCell"/>
</dbReference>
<evidence type="ECO:0000313" key="16">
    <source>
        <dbReference type="EMBL" id="KAE9127799.1"/>
    </source>
</evidence>
<reference evidence="17 18" key="1">
    <citation type="submission" date="2018-08" db="EMBL/GenBank/DDBJ databases">
        <title>Genomic investigation of the strawberry pathogen Phytophthora fragariae indicates pathogenicity is determined by transcriptional variation in three key races.</title>
        <authorList>
            <person name="Adams T.M."/>
            <person name="Armitage A.D."/>
            <person name="Sobczyk M.K."/>
            <person name="Bates H.J."/>
            <person name="Dunwell J.M."/>
            <person name="Nellist C.F."/>
            <person name="Harrison R.J."/>
        </authorList>
    </citation>
    <scope>NUCLEOTIDE SEQUENCE [LARGE SCALE GENOMIC DNA]</scope>
    <source>
        <strain evidence="16 18">NOV-5</strain>
        <strain evidence="15 17">NOV-9</strain>
    </source>
</reference>
<keyword evidence="4" id="KW-0833">Ubl conjugation pathway</keyword>
<evidence type="ECO:0000256" key="8">
    <source>
        <dbReference type="PROSITE-ProRule" id="PRU00146"/>
    </source>
</evidence>
<dbReference type="Pfam" id="PF00443">
    <property type="entry name" value="UCH"/>
    <property type="match status" value="1"/>
</dbReference>
<feature type="compositionally biased region" description="Basic residues" evidence="9">
    <location>
        <begin position="535"/>
        <end position="562"/>
    </location>
</feature>
<feature type="domain" description="USP" evidence="14">
    <location>
        <begin position="772"/>
        <end position="1118"/>
    </location>
</feature>
<feature type="compositionally biased region" description="Basic and acidic residues" evidence="9">
    <location>
        <begin position="71"/>
        <end position="95"/>
    </location>
</feature>
<dbReference type="PROSITE" id="PS50235">
    <property type="entry name" value="USP_3"/>
    <property type="match status" value="1"/>
</dbReference>
<feature type="compositionally biased region" description="Basic residues" evidence="9">
    <location>
        <begin position="33"/>
        <end position="49"/>
    </location>
</feature>
<dbReference type="CDD" id="cd14307">
    <property type="entry name" value="UBA_RUP1p"/>
    <property type="match status" value="1"/>
</dbReference>
<accession>A0A6A3EHF7</accession>
<dbReference type="PANTHER" id="PTHR22975">
    <property type="entry name" value="UBIQUITIN SPECIFIC PROTEINASE"/>
    <property type="match status" value="1"/>
</dbReference>
<dbReference type="GO" id="GO:0008270">
    <property type="term" value="F:zinc ion binding"/>
    <property type="evidence" value="ECO:0007669"/>
    <property type="project" value="UniProtKB-KW"/>
</dbReference>
<dbReference type="InterPro" id="IPR041970">
    <property type="entry name" value="Rup1_UBA"/>
</dbReference>
<evidence type="ECO:0000259" key="13">
    <source>
        <dbReference type="PROSITE" id="PS50081"/>
    </source>
</evidence>
<feature type="region of interest" description="Disordered" evidence="9">
    <location>
        <begin position="1140"/>
        <end position="1162"/>
    </location>
</feature>
<evidence type="ECO:0000256" key="5">
    <source>
        <dbReference type="ARBA" id="ARBA00022801"/>
    </source>
</evidence>
<dbReference type="InterPro" id="IPR028889">
    <property type="entry name" value="USP"/>
</dbReference>
<dbReference type="InterPro" id="IPR001394">
    <property type="entry name" value="Peptidase_C19_UCH"/>
</dbReference>
<dbReference type="InterPro" id="IPR028942">
    <property type="entry name" value="WHIM1_dom"/>
</dbReference>
<evidence type="ECO:0000256" key="1">
    <source>
        <dbReference type="ARBA" id="ARBA00004123"/>
    </source>
</evidence>
<organism evidence="15 17">
    <name type="scientific">Phytophthora fragariae</name>
    <dbReference type="NCBI Taxonomy" id="53985"/>
    <lineage>
        <taxon>Eukaryota</taxon>
        <taxon>Sar</taxon>
        <taxon>Stramenopiles</taxon>
        <taxon>Oomycota</taxon>
        <taxon>Peronosporomycetes</taxon>
        <taxon>Peronosporales</taxon>
        <taxon>Peronosporaceae</taxon>
        <taxon>Phytophthora</taxon>
    </lineage>
</organism>
<evidence type="ECO:0000256" key="7">
    <source>
        <dbReference type="ARBA" id="ARBA00023242"/>
    </source>
</evidence>
<protein>
    <recommendedName>
        <fullName evidence="19">Ubiquitinyl hydrolase 1</fullName>
    </recommendedName>
</protein>
<feature type="domain" description="PH" evidence="10">
    <location>
        <begin position="610"/>
        <end position="719"/>
    </location>
</feature>
<proteinExistence type="predicted"/>
<dbReference type="Pfam" id="PF15612">
    <property type="entry name" value="WHIM1"/>
    <property type="match status" value="1"/>
</dbReference>
<dbReference type="InterPro" id="IPR009060">
    <property type="entry name" value="UBA-like_sf"/>
</dbReference>
<evidence type="ECO:0000259" key="11">
    <source>
        <dbReference type="PROSITE" id="PS50016"/>
    </source>
</evidence>
<keyword evidence="2" id="KW-0479">Metal-binding</keyword>
<dbReference type="EMBL" id="QXGA01001141">
    <property type="protein sequence ID" value="KAE9127799.1"/>
    <property type="molecule type" value="Genomic_DNA"/>
</dbReference>
<dbReference type="CDD" id="cd02257">
    <property type="entry name" value="Peptidase_C19"/>
    <property type="match status" value="1"/>
</dbReference>
<dbReference type="SMART" id="SM00249">
    <property type="entry name" value="PHD"/>
    <property type="match status" value="1"/>
</dbReference>
<dbReference type="PROSITE" id="PS50030">
    <property type="entry name" value="UBA"/>
    <property type="match status" value="1"/>
</dbReference>
<keyword evidence="7" id="KW-0539">Nucleus</keyword>
<dbReference type="Pfam" id="PF13831">
    <property type="entry name" value="PHD_2"/>
    <property type="match status" value="1"/>
</dbReference>
<feature type="compositionally biased region" description="Acidic residues" evidence="9">
    <location>
        <begin position="482"/>
        <end position="509"/>
    </location>
</feature>
<evidence type="ECO:0000259" key="10">
    <source>
        <dbReference type="PROSITE" id="PS50003"/>
    </source>
</evidence>
<dbReference type="PROSITE" id="PS50016">
    <property type="entry name" value="ZF_PHD_2"/>
    <property type="match status" value="1"/>
</dbReference>
<evidence type="ECO:0000313" key="17">
    <source>
        <dbReference type="Proteomes" id="UP000429523"/>
    </source>
</evidence>
<dbReference type="Gene3D" id="3.90.70.10">
    <property type="entry name" value="Cysteine proteinases"/>
    <property type="match status" value="1"/>
</dbReference>
<gene>
    <name evidence="16" type="ORF">PF006_g16433</name>
    <name evidence="15" type="ORF">PF009_g18588</name>
</gene>
<dbReference type="Proteomes" id="UP000429523">
    <property type="component" value="Unassembled WGS sequence"/>
</dbReference>
<dbReference type="InterPro" id="IPR001849">
    <property type="entry name" value="PH_domain"/>
</dbReference>
<evidence type="ECO:0000259" key="12">
    <source>
        <dbReference type="PROSITE" id="PS50030"/>
    </source>
</evidence>
<evidence type="ECO:0000256" key="6">
    <source>
        <dbReference type="ARBA" id="ARBA00022833"/>
    </source>
</evidence>
<dbReference type="SUPFAM" id="SSF46934">
    <property type="entry name" value="UBA-like"/>
    <property type="match status" value="1"/>
</dbReference>
<keyword evidence="5" id="KW-0378">Hydrolase</keyword>
<dbReference type="InterPro" id="IPR001965">
    <property type="entry name" value="Znf_PHD"/>
</dbReference>
<name>A0A6A3EHF7_9STRA</name>
<evidence type="ECO:0008006" key="19">
    <source>
        <dbReference type="Google" id="ProtNLM"/>
    </source>
</evidence>
<dbReference type="SUPFAM" id="SSF54001">
    <property type="entry name" value="Cysteine proteinases"/>
    <property type="match status" value="1"/>
</dbReference>
<evidence type="ECO:0000313" key="15">
    <source>
        <dbReference type="EMBL" id="KAE8931351.1"/>
    </source>
</evidence>
<keyword evidence="3 8" id="KW-0863">Zinc-finger</keyword>
<dbReference type="GO" id="GO:0000785">
    <property type="term" value="C:chromatin"/>
    <property type="evidence" value="ECO:0007669"/>
    <property type="project" value="UniProtKB-ARBA"/>
</dbReference>
<dbReference type="InterPro" id="IPR015940">
    <property type="entry name" value="UBA"/>
</dbReference>
<dbReference type="InterPro" id="IPR013083">
    <property type="entry name" value="Znf_RING/FYVE/PHD"/>
</dbReference>
<feature type="domain" description="UBA" evidence="12">
    <location>
        <begin position="1324"/>
        <end position="1364"/>
    </location>
</feature>
<dbReference type="InterPro" id="IPR011011">
    <property type="entry name" value="Znf_FYVE_PHD"/>
</dbReference>
<dbReference type="Gene3D" id="1.10.8.10">
    <property type="entry name" value="DNA helicase RuvA subunit, C-terminal domain"/>
    <property type="match status" value="1"/>
</dbReference>
<dbReference type="Proteomes" id="UP000440732">
    <property type="component" value="Unassembled WGS sequence"/>
</dbReference>
<dbReference type="InterPro" id="IPR019786">
    <property type="entry name" value="Zinc_finger_PHD-type_CS"/>
</dbReference>
<dbReference type="SUPFAM" id="SSF57903">
    <property type="entry name" value="FYVE/PHD zinc finger"/>
    <property type="match status" value="1"/>
</dbReference>
<feature type="region of interest" description="Disordered" evidence="9">
    <location>
        <begin position="721"/>
        <end position="748"/>
    </location>
</feature>
<dbReference type="Pfam" id="PF00627">
    <property type="entry name" value="UBA"/>
    <property type="match status" value="1"/>
</dbReference>
<dbReference type="SMART" id="SM00165">
    <property type="entry name" value="UBA"/>
    <property type="match status" value="1"/>
</dbReference>
<dbReference type="GO" id="GO:0016579">
    <property type="term" value="P:protein deubiquitination"/>
    <property type="evidence" value="ECO:0007669"/>
    <property type="project" value="InterPro"/>
</dbReference>
<dbReference type="SUPFAM" id="SSF50729">
    <property type="entry name" value="PH domain-like"/>
    <property type="match status" value="1"/>
</dbReference>
<dbReference type="GO" id="GO:0004843">
    <property type="term" value="F:cysteine-type deubiquitinase activity"/>
    <property type="evidence" value="ECO:0007669"/>
    <property type="project" value="InterPro"/>
</dbReference>
<evidence type="ECO:0000256" key="9">
    <source>
        <dbReference type="SAM" id="MobiDB-lite"/>
    </source>
</evidence>
<feature type="compositionally biased region" description="Low complexity" evidence="9">
    <location>
        <begin position="730"/>
        <end position="747"/>
    </location>
</feature>
<dbReference type="InterPro" id="IPR002219">
    <property type="entry name" value="PKC_DAG/PE"/>
</dbReference>
<comment type="caution">
    <text evidence="15">The sequence shown here is derived from an EMBL/GenBank/DDBJ whole genome shotgun (WGS) entry which is preliminary data.</text>
</comment>
<feature type="domain" description="PHD-type" evidence="11">
    <location>
        <begin position="120"/>
        <end position="172"/>
    </location>
</feature>
<dbReference type="InterPro" id="IPR038765">
    <property type="entry name" value="Papain-like_cys_pep_sf"/>
</dbReference>
<evidence type="ECO:0000313" key="18">
    <source>
        <dbReference type="Proteomes" id="UP000440732"/>
    </source>
</evidence>